<dbReference type="KEGG" id="spib:G8759_26005"/>
<dbReference type="InterPro" id="IPR018060">
    <property type="entry name" value="HTH_AraC"/>
</dbReference>
<sequence length="1373" mass="155180">MKVSVCYCHVYLLLALSVLAGQTCIAQNLAFNHLSVDNGLSQNSVLSIVQDRRGLMWFGTRNGLNRYDSRTFKVYKNDPVASASVSDDYILSLCVDSDNTLWVGTVKGLSKYKSETDSFEQVLSGPEKKSDMSSRAITCIFQDSHKNIWVGTDHGLNLLTDRSTNTFRTFFQSATGLAGNNVRTIFEDHEGSLWVGTSTGLTRIQREKSTFQFVSFRHNATQSTSLSDDYVTAITEDGHHKLWVGTKYGGLNAYNRATRTFSAFTHNKSVNSLINNNIRKLLVDQSNRIWIGTLEGLSIYDDTSQKFTTYQHDPENRKSLSQNSIYEIMQDANGSIWVGTYYGGVNVVYSQETPFVLYQNRRQPFSISNDLISAIAADSKDNLWVGTEGGGLNYFDRKAGRFTRYQNENTGVSGLRSNLVKAVSADVDGRVWIGTHLGGLNVLDPTTNRIRQYLSNPDNPVSLSSDDISALADDGQGHLWVGTDRSGLNYFDKKSGKVEQYTTNTSPIKLTSDFIRILFVDSRRRLWVGTAHGITVISSERRSIKQIINNRVTKGSLRTNQINCIQEDSKGQIWVGNYFGGLSRYDVHLKDLATYTEKDGLPSDNILGILEDKQGFLWLSTDNGLSRFDPDTKRFTNYNINDGLPGNEFSLNSFYRDSGGELFFGSNNGLVRFRPDKFKTNSYDPTIILTSLKLFNQPVGINDPTGLLEKDISHAPRLMFKHDQSIFTLDFALLNYIKASKNTYAYKLDGFEENWNFVKTPSATYTNLPAGTYTFLVRGANNDGIWSKVHARIEIEVMPPFWRTWWAYLTYVMLVASFLYFMIRFFWMRESLRRDHELQQLKLNFFTNISHEIRTHLTLIGGPIENLLTTASQDSNSFTQLTHVKNNSDRLSKLVNELMDFRKAETNNLMLQVTKVNLIALLDEIRFYFQDLATARNMKIDFLYSNNTVAVYVDRAQLEKVFFNLLTNAFKFTPDGGFVSILVQEQKDTVVIKVVDNGKGIAPENLKKIFTNFFQVNDTGAQNTGYGIGLALSKSLIEAHKGTIAVESNLQNGRENRRTCFTVTLKRGADHFATNQLVTDMASTPVLAPVLEQFSLGEEEKPIDSIPKPTLLLVEDNAEVRAFIRESLIRQYVVTEAINGEEGWALAIEHIPDLIISDVMMAEMDGLALCRKLKTDERTSHIPIVLLTARATFSQQVEGLETRADSYMTKPFSLRMLKLNVRNLLSSRDAMRQKYSRQISLQPQNIVINSLDEQFLSKIVRITENHLDDPAFGVSQLATQIGMSAPVLYKKLRALTDMSVNDFVKSIRLKKAAQLLKQKQLTVYEVAYSVGYDDRKYFSKEFKKQFGKTPSDYASEPVSKKQLINTKTDPSDY</sequence>
<keyword evidence="17" id="KW-1185">Reference proteome</keyword>
<dbReference type="InterPro" id="IPR005467">
    <property type="entry name" value="His_kinase_dom"/>
</dbReference>
<dbReference type="GO" id="GO:0003700">
    <property type="term" value="F:DNA-binding transcription factor activity"/>
    <property type="evidence" value="ECO:0007669"/>
    <property type="project" value="InterPro"/>
</dbReference>
<dbReference type="SMART" id="SM00388">
    <property type="entry name" value="HisKA"/>
    <property type="match status" value="1"/>
</dbReference>
<feature type="domain" description="Response regulatory" evidence="15">
    <location>
        <begin position="1110"/>
        <end position="1225"/>
    </location>
</feature>
<dbReference type="EC" id="2.7.13.3" evidence="2"/>
<dbReference type="CDD" id="cd00082">
    <property type="entry name" value="HisKA"/>
    <property type="match status" value="1"/>
</dbReference>
<dbReference type="Gene3D" id="2.130.10.10">
    <property type="entry name" value="YVTN repeat-like/Quinoprotein amine dehydrogenase"/>
    <property type="match status" value="4"/>
</dbReference>
<dbReference type="SUPFAM" id="SSF46689">
    <property type="entry name" value="Homeodomain-like"/>
    <property type="match status" value="1"/>
</dbReference>
<dbReference type="SMART" id="SM00387">
    <property type="entry name" value="HATPase_c"/>
    <property type="match status" value="1"/>
</dbReference>
<evidence type="ECO:0000256" key="10">
    <source>
        <dbReference type="SAM" id="MobiDB-lite"/>
    </source>
</evidence>
<evidence type="ECO:0000256" key="2">
    <source>
        <dbReference type="ARBA" id="ARBA00012438"/>
    </source>
</evidence>
<dbReference type="Pfam" id="PF00512">
    <property type="entry name" value="HisKA"/>
    <property type="match status" value="1"/>
</dbReference>
<feature type="modified residue" description="4-aspartylphosphate" evidence="9">
    <location>
        <position position="1158"/>
    </location>
</feature>
<dbReference type="SUPFAM" id="SSF52172">
    <property type="entry name" value="CheY-like"/>
    <property type="match status" value="1"/>
</dbReference>
<dbReference type="PROSITE" id="PS00041">
    <property type="entry name" value="HTH_ARAC_FAMILY_1"/>
    <property type="match status" value="1"/>
</dbReference>
<dbReference type="InterPro" id="IPR011006">
    <property type="entry name" value="CheY-like_superfamily"/>
</dbReference>
<dbReference type="PANTHER" id="PTHR43547">
    <property type="entry name" value="TWO-COMPONENT HISTIDINE KINASE"/>
    <property type="match status" value="1"/>
</dbReference>
<keyword evidence="11" id="KW-0812">Transmembrane</keyword>
<dbReference type="PANTHER" id="PTHR43547:SF2">
    <property type="entry name" value="HYBRID SIGNAL TRANSDUCTION HISTIDINE KINASE C"/>
    <property type="match status" value="1"/>
</dbReference>
<dbReference type="RefSeq" id="WP_167214876.1">
    <property type="nucleotide sequence ID" value="NZ_CP050063.1"/>
</dbReference>
<organism evidence="16 17">
    <name type="scientific">Spirosoma aureum</name>
    <dbReference type="NCBI Taxonomy" id="2692134"/>
    <lineage>
        <taxon>Bacteria</taxon>
        <taxon>Pseudomonadati</taxon>
        <taxon>Bacteroidota</taxon>
        <taxon>Cytophagia</taxon>
        <taxon>Cytophagales</taxon>
        <taxon>Cytophagaceae</taxon>
        <taxon>Spirosoma</taxon>
    </lineage>
</organism>
<dbReference type="PRINTS" id="PR00344">
    <property type="entry name" value="BCTRLSENSOR"/>
</dbReference>
<dbReference type="InterPro" id="IPR015943">
    <property type="entry name" value="WD40/YVTN_repeat-like_dom_sf"/>
</dbReference>
<dbReference type="InterPro" id="IPR013783">
    <property type="entry name" value="Ig-like_fold"/>
</dbReference>
<evidence type="ECO:0000313" key="17">
    <source>
        <dbReference type="Proteomes" id="UP000501802"/>
    </source>
</evidence>
<evidence type="ECO:0000313" key="16">
    <source>
        <dbReference type="EMBL" id="QIP15836.1"/>
    </source>
</evidence>
<feature type="signal peptide" evidence="12">
    <location>
        <begin position="1"/>
        <end position="20"/>
    </location>
</feature>
<gene>
    <name evidence="16" type="ORF">G8759_26005</name>
</gene>
<dbReference type="InterPro" id="IPR036890">
    <property type="entry name" value="HATPase_C_sf"/>
</dbReference>
<evidence type="ECO:0000259" key="14">
    <source>
        <dbReference type="PROSITE" id="PS50109"/>
    </source>
</evidence>
<dbReference type="EMBL" id="CP050063">
    <property type="protein sequence ID" value="QIP15836.1"/>
    <property type="molecule type" value="Genomic_DNA"/>
</dbReference>
<dbReference type="SUPFAM" id="SSF47384">
    <property type="entry name" value="Homodimeric domain of signal transducing histidine kinase"/>
    <property type="match status" value="1"/>
</dbReference>
<keyword evidence="6" id="KW-0805">Transcription regulation</keyword>
<dbReference type="InterPro" id="IPR018062">
    <property type="entry name" value="HTH_AraC-typ_CS"/>
</dbReference>
<dbReference type="PROSITE" id="PS01124">
    <property type="entry name" value="HTH_ARAC_FAMILY_2"/>
    <property type="match status" value="1"/>
</dbReference>
<dbReference type="Pfam" id="PF00072">
    <property type="entry name" value="Response_reg"/>
    <property type="match status" value="1"/>
</dbReference>
<protein>
    <recommendedName>
        <fullName evidence="2">histidine kinase</fullName>
        <ecNumber evidence="2">2.7.13.3</ecNumber>
    </recommendedName>
</protein>
<dbReference type="InterPro" id="IPR003594">
    <property type="entry name" value="HATPase_dom"/>
</dbReference>
<feature type="chain" id="PRO_5026286677" description="histidine kinase" evidence="12">
    <location>
        <begin position="21"/>
        <end position="1373"/>
    </location>
</feature>
<dbReference type="Gene3D" id="1.10.10.60">
    <property type="entry name" value="Homeodomain-like"/>
    <property type="match status" value="1"/>
</dbReference>
<dbReference type="Pfam" id="PF07495">
    <property type="entry name" value="Y_Y_Y"/>
    <property type="match status" value="1"/>
</dbReference>
<evidence type="ECO:0000256" key="5">
    <source>
        <dbReference type="ARBA" id="ARBA00022777"/>
    </source>
</evidence>
<keyword evidence="8" id="KW-0804">Transcription</keyword>
<evidence type="ECO:0000256" key="9">
    <source>
        <dbReference type="PROSITE-ProRule" id="PRU00169"/>
    </source>
</evidence>
<dbReference type="PROSITE" id="PS50109">
    <property type="entry name" value="HIS_KIN"/>
    <property type="match status" value="1"/>
</dbReference>
<evidence type="ECO:0000256" key="6">
    <source>
        <dbReference type="ARBA" id="ARBA00023015"/>
    </source>
</evidence>
<dbReference type="SMART" id="SM00342">
    <property type="entry name" value="HTH_ARAC"/>
    <property type="match status" value="1"/>
</dbReference>
<dbReference type="Proteomes" id="UP000501802">
    <property type="component" value="Chromosome"/>
</dbReference>
<dbReference type="Gene3D" id="1.10.287.130">
    <property type="match status" value="1"/>
</dbReference>
<evidence type="ECO:0000256" key="1">
    <source>
        <dbReference type="ARBA" id="ARBA00000085"/>
    </source>
</evidence>
<dbReference type="InterPro" id="IPR036097">
    <property type="entry name" value="HisK_dim/P_sf"/>
</dbReference>
<dbReference type="FunFam" id="2.60.40.10:FF:000791">
    <property type="entry name" value="Two-component system sensor histidine kinase/response regulator"/>
    <property type="match status" value="1"/>
</dbReference>
<evidence type="ECO:0000256" key="3">
    <source>
        <dbReference type="ARBA" id="ARBA00022553"/>
    </source>
</evidence>
<evidence type="ECO:0000256" key="4">
    <source>
        <dbReference type="ARBA" id="ARBA00022679"/>
    </source>
</evidence>
<keyword evidence="11" id="KW-1133">Transmembrane helix</keyword>
<feature type="compositionally biased region" description="Polar residues" evidence="10">
    <location>
        <begin position="1362"/>
        <end position="1373"/>
    </location>
</feature>
<dbReference type="Pfam" id="PF07494">
    <property type="entry name" value="Reg_prop"/>
    <property type="match status" value="11"/>
</dbReference>
<feature type="transmembrane region" description="Helical" evidence="11">
    <location>
        <begin position="805"/>
        <end position="827"/>
    </location>
</feature>
<name>A0A6G9AU34_9BACT</name>
<evidence type="ECO:0000256" key="12">
    <source>
        <dbReference type="SAM" id="SignalP"/>
    </source>
</evidence>
<dbReference type="InterPro" id="IPR004358">
    <property type="entry name" value="Sig_transdc_His_kin-like_C"/>
</dbReference>
<keyword evidence="4" id="KW-0808">Transferase</keyword>
<keyword evidence="12" id="KW-0732">Signal</keyword>
<dbReference type="FunFam" id="3.30.565.10:FF:000006">
    <property type="entry name" value="Sensor histidine kinase WalK"/>
    <property type="match status" value="1"/>
</dbReference>
<evidence type="ECO:0000256" key="8">
    <source>
        <dbReference type="ARBA" id="ARBA00023163"/>
    </source>
</evidence>
<dbReference type="Gene3D" id="3.40.50.2300">
    <property type="match status" value="1"/>
</dbReference>
<dbReference type="CDD" id="cd17574">
    <property type="entry name" value="REC_OmpR"/>
    <property type="match status" value="1"/>
</dbReference>
<dbReference type="GO" id="GO:0043565">
    <property type="term" value="F:sequence-specific DNA binding"/>
    <property type="evidence" value="ECO:0007669"/>
    <property type="project" value="InterPro"/>
</dbReference>
<comment type="catalytic activity">
    <reaction evidence="1">
        <text>ATP + protein L-histidine = ADP + protein N-phospho-L-histidine.</text>
        <dbReference type="EC" id="2.7.13.3"/>
    </reaction>
</comment>
<dbReference type="InterPro" id="IPR009057">
    <property type="entry name" value="Homeodomain-like_sf"/>
</dbReference>
<reference evidence="16 17" key="1">
    <citation type="submission" date="2020-03" db="EMBL/GenBank/DDBJ databases">
        <authorList>
            <person name="Kim M.K."/>
        </authorList>
    </citation>
    <scope>NUCLEOTIDE SEQUENCE [LARGE SCALE GENOMIC DNA]</scope>
    <source>
        <strain evidence="16 17">BT328</strain>
    </source>
</reference>
<dbReference type="PROSITE" id="PS50110">
    <property type="entry name" value="RESPONSE_REGULATORY"/>
    <property type="match status" value="1"/>
</dbReference>
<dbReference type="FunFam" id="1.10.287.130:FF:000045">
    <property type="entry name" value="Two-component system sensor histidine kinase/response regulator"/>
    <property type="match status" value="1"/>
</dbReference>
<dbReference type="Pfam" id="PF02518">
    <property type="entry name" value="HATPase_c"/>
    <property type="match status" value="1"/>
</dbReference>
<proteinExistence type="predicted"/>
<dbReference type="InterPro" id="IPR003661">
    <property type="entry name" value="HisK_dim/P_dom"/>
</dbReference>
<keyword evidence="11" id="KW-0472">Membrane</keyword>
<evidence type="ECO:0000259" key="13">
    <source>
        <dbReference type="PROSITE" id="PS01124"/>
    </source>
</evidence>
<evidence type="ECO:0000256" key="11">
    <source>
        <dbReference type="SAM" id="Phobius"/>
    </source>
</evidence>
<evidence type="ECO:0000256" key="7">
    <source>
        <dbReference type="ARBA" id="ARBA00023125"/>
    </source>
</evidence>
<dbReference type="InterPro" id="IPR011123">
    <property type="entry name" value="Y_Y_Y"/>
</dbReference>
<feature type="region of interest" description="Disordered" evidence="10">
    <location>
        <begin position="1347"/>
        <end position="1373"/>
    </location>
</feature>
<dbReference type="Gene3D" id="2.60.40.10">
    <property type="entry name" value="Immunoglobulins"/>
    <property type="match status" value="1"/>
</dbReference>
<dbReference type="Pfam" id="PF12833">
    <property type="entry name" value="HTH_18"/>
    <property type="match status" value="1"/>
</dbReference>
<keyword evidence="7" id="KW-0238">DNA-binding</keyword>
<feature type="domain" description="HTH araC/xylS-type" evidence="13">
    <location>
        <begin position="1257"/>
        <end position="1356"/>
    </location>
</feature>
<keyword evidence="5" id="KW-0418">Kinase</keyword>
<dbReference type="SMART" id="SM00448">
    <property type="entry name" value="REC"/>
    <property type="match status" value="1"/>
</dbReference>
<accession>A0A6G9AU34</accession>
<dbReference type="Gene3D" id="3.30.565.10">
    <property type="entry name" value="Histidine kinase-like ATPase, C-terminal domain"/>
    <property type="match status" value="1"/>
</dbReference>
<feature type="domain" description="Histidine kinase" evidence="14">
    <location>
        <begin position="848"/>
        <end position="1069"/>
    </location>
</feature>
<dbReference type="SUPFAM" id="SSF55874">
    <property type="entry name" value="ATPase domain of HSP90 chaperone/DNA topoisomerase II/histidine kinase"/>
    <property type="match status" value="1"/>
</dbReference>
<dbReference type="SUPFAM" id="SSF63829">
    <property type="entry name" value="Calcium-dependent phosphotriesterase"/>
    <property type="match status" value="4"/>
</dbReference>
<keyword evidence="3 9" id="KW-0597">Phosphoprotein</keyword>
<evidence type="ECO:0000259" key="15">
    <source>
        <dbReference type="PROSITE" id="PS50110"/>
    </source>
</evidence>
<dbReference type="InterPro" id="IPR011110">
    <property type="entry name" value="Reg_prop"/>
</dbReference>
<dbReference type="GO" id="GO:0000155">
    <property type="term" value="F:phosphorelay sensor kinase activity"/>
    <property type="evidence" value="ECO:0007669"/>
    <property type="project" value="InterPro"/>
</dbReference>
<dbReference type="InterPro" id="IPR001789">
    <property type="entry name" value="Sig_transdc_resp-reg_receiver"/>
</dbReference>